<dbReference type="EMBL" id="QZKU01000046">
    <property type="protein sequence ID" value="RJP23371.1"/>
    <property type="molecule type" value="Genomic_DNA"/>
</dbReference>
<comment type="caution">
    <text evidence="7">The sequence shown here is derived from an EMBL/GenBank/DDBJ whole genome shotgun (WGS) entry which is preliminary data.</text>
</comment>
<dbReference type="GO" id="GO:0005829">
    <property type="term" value="C:cytosol"/>
    <property type="evidence" value="ECO:0007669"/>
    <property type="project" value="TreeGrafter"/>
</dbReference>
<dbReference type="AlphaFoldDB" id="A0A3A4P680"/>
<dbReference type="SUPFAM" id="SSF53335">
    <property type="entry name" value="S-adenosyl-L-methionine-dependent methyltransferases"/>
    <property type="match status" value="1"/>
</dbReference>
<organism evidence="7 8">
    <name type="scientific">Abyssobacteria bacterium (strain SURF_5)</name>
    <dbReference type="NCBI Taxonomy" id="2093360"/>
    <lineage>
        <taxon>Bacteria</taxon>
        <taxon>Pseudomonadati</taxon>
        <taxon>Candidatus Hydrogenedentota</taxon>
        <taxon>Candidatus Abyssobacteria</taxon>
    </lineage>
</organism>
<dbReference type="Proteomes" id="UP000265882">
    <property type="component" value="Unassembled WGS sequence"/>
</dbReference>
<evidence type="ECO:0000256" key="1">
    <source>
        <dbReference type="ARBA" id="ARBA00022490"/>
    </source>
</evidence>
<dbReference type="InterPro" id="IPR003682">
    <property type="entry name" value="rRNA_ssu_MeTfrase_G"/>
</dbReference>
<accession>A0A3A4P680</accession>
<gene>
    <name evidence="6 7" type="primary">rsmG</name>
    <name evidence="7" type="ORF">C4520_06330</name>
</gene>
<name>A0A3A4P680_ABYX5</name>
<evidence type="ECO:0000313" key="8">
    <source>
        <dbReference type="Proteomes" id="UP000265882"/>
    </source>
</evidence>
<keyword evidence="4 6" id="KW-0808">Transferase</keyword>
<keyword evidence="2 6" id="KW-0698">rRNA processing</keyword>
<keyword evidence="3 6" id="KW-0489">Methyltransferase</keyword>
<evidence type="ECO:0000256" key="5">
    <source>
        <dbReference type="ARBA" id="ARBA00022691"/>
    </source>
</evidence>
<dbReference type="InterPro" id="IPR029063">
    <property type="entry name" value="SAM-dependent_MTases_sf"/>
</dbReference>
<dbReference type="PANTHER" id="PTHR31760">
    <property type="entry name" value="S-ADENOSYL-L-METHIONINE-DEPENDENT METHYLTRANSFERASES SUPERFAMILY PROTEIN"/>
    <property type="match status" value="1"/>
</dbReference>
<feature type="binding site" evidence="6">
    <location>
        <begin position="136"/>
        <end position="137"/>
    </location>
    <ligand>
        <name>S-adenosyl-L-methionine</name>
        <dbReference type="ChEBI" id="CHEBI:59789"/>
    </ligand>
</feature>
<reference evidence="7 8" key="1">
    <citation type="journal article" date="2017" name="ISME J.">
        <title>Energy and carbon metabolisms in a deep terrestrial subsurface fluid microbial community.</title>
        <authorList>
            <person name="Momper L."/>
            <person name="Jungbluth S.P."/>
            <person name="Lee M.D."/>
            <person name="Amend J.P."/>
        </authorList>
    </citation>
    <scope>NUCLEOTIDE SEQUENCE [LARGE SCALE GENOMIC DNA]</scope>
    <source>
        <strain evidence="7">SURF_5</strain>
    </source>
</reference>
<proteinExistence type="inferred from homology"/>
<comment type="caution">
    <text evidence="6">Lacks conserved residue(s) required for the propagation of feature annotation.</text>
</comment>
<evidence type="ECO:0000256" key="3">
    <source>
        <dbReference type="ARBA" id="ARBA00022603"/>
    </source>
</evidence>
<comment type="subcellular location">
    <subcellularLocation>
        <location evidence="6">Cytoplasm</location>
    </subcellularLocation>
</comment>
<evidence type="ECO:0000313" key="7">
    <source>
        <dbReference type="EMBL" id="RJP23371.1"/>
    </source>
</evidence>
<dbReference type="HAMAP" id="MF_00074">
    <property type="entry name" value="16SrRNA_methyltr_G"/>
    <property type="match status" value="1"/>
</dbReference>
<feature type="binding site" evidence="6">
    <location>
        <position position="85"/>
    </location>
    <ligand>
        <name>S-adenosyl-L-methionine</name>
        <dbReference type="ChEBI" id="CHEBI:59789"/>
    </ligand>
</feature>
<dbReference type="Gene3D" id="3.40.50.150">
    <property type="entry name" value="Vaccinia Virus protein VP39"/>
    <property type="match status" value="1"/>
</dbReference>
<comment type="similarity">
    <text evidence="6">Belongs to the methyltransferase superfamily. RNA methyltransferase RsmG family.</text>
</comment>
<keyword evidence="1 6" id="KW-0963">Cytoplasm</keyword>
<dbReference type="PANTHER" id="PTHR31760:SF0">
    <property type="entry name" value="S-ADENOSYL-L-METHIONINE-DEPENDENT METHYLTRANSFERASES SUPERFAMILY PROTEIN"/>
    <property type="match status" value="1"/>
</dbReference>
<protein>
    <recommendedName>
        <fullName evidence="6">Ribosomal RNA small subunit methyltransferase G</fullName>
        <ecNumber evidence="6">2.1.1.-</ecNumber>
    </recommendedName>
    <alternativeName>
        <fullName evidence="6">16S rRNA 7-methylguanosine methyltransferase</fullName>
        <shortName evidence="6">16S rRNA m7G methyltransferase</shortName>
    </alternativeName>
</protein>
<sequence>MATDDIDLFRDSLAREAARLRLPLPEPVLDSCAAYYRLLARWNARLRLVGSTEPGRAACELFADSFVASSFAGEFLRVPRMIDIGAGAGFPGMAVKLLHPERPLACIEAITKKTSFLKTLRRALSLDNVDILAGRAERCAHEGAFRERFDLAFCRAVASPAAAIELGTPFIRVGGMLVLQAGALGADEIESVSKAAGETGASLEDTMSYDLSCSPRRRLLLRIKKTCPTPAIYPRSMNAIRRRPLA</sequence>
<evidence type="ECO:0000256" key="2">
    <source>
        <dbReference type="ARBA" id="ARBA00022552"/>
    </source>
</evidence>
<dbReference type="Pfam" id="PF02527">
    <property type="entry name" value="GidB"/>
    <property type="match status" value="1"/>
</dbReference>
<evidence type="ECO:0000256" key="6">
    <source>
        <dbReference type="HAMAP-Rule" id="MF_00074"/>
    </source>
</evidence>
<dbReference type="EC" id="2.1.1.-" evidence="6"/>
<comment type="function">
    <text evidence="6">Specifically methylates the N7 position of a guanine in 16S rRNA.</text>
</comment>
<evidence type="ECO:0000256" key="4">
    <source>
        <dbReference type="ARBA" id="ARBA00022679"/>
    </source>
</evidence>
<feature type="binding site" evidence="6">
    <location>
        <position position="90"/>
    </location>
    <ligand>
        <name>S-adenosyl-L-methionine</name>
        <dbReference type="ChEBI" id="CHEBI:59789"/>
    </ligand>
</feature>
<dbReference type="NCBIfam" id="TIGR00138">
    <property type="entry name" value="rsmG_gidB"/>
    <property type="match status" value="1"/>
</dbReference>
<dbReference type="GO" id="GO:0070043">
    <property type="term" value="F:rRNA (guanine-N7-)-methyltransferase activity"/>
    <property type="evidence" value="ECO:0007669"/>
    <property type="project" value="UniProtKB-UniRule"/>
</dbReference>
<feature type="binding site" evidence="6">
    <location>
        <position position="155"/>
    </location>
    <ligand>
        <name>S-adenosyl-L-methionine</name>
        <dbReference type="ChEBI" id="CHEBI:59789"/>
    </ligand>
</feature>
<keyword evidence="5 6" id="KW-0949">S-adenosyl-L-methionine</keyword>